<dbReference type="OMA" id="DEEVCTH"/>
<dbReference type="eggNOG" id="KOG1667">
    <property type="taxonomic scope" value="Eukaryota"/>
</dbReference>
<dbReference type="InterPro" id="IPR039790">
    <property type="entry name" value="CHRD1"/>
</dbReference>
<evidence type="ECO:0000256" key="3">
    <source>
        <dbReference type="ARBA" id="ARBA00022833"/>
    </source>
</evidence>
<reference evidence="7 8" key="1">
    <citation type="journal article" date="2008" name="Nature">
        <title>The Trichoplax genome and the nature of placozoans.</title>
        <authorList>
            <person name="Srivastava M."/>
            <person name="Begovic E."/>
            <person name="Chapman J."/>
            <person name="Putnam N.H."/>
            <person name="Hellsten U."/>
            <person name="Kawashima T."/>
            <person name="Kuo A."/>
            <person name="Mitros T."/>
            <person name="Salamov A."/>
            <person name="Carpenter M.L."/>
            <person name="Signorovitch A.Y."/>
            <person name="Moreno M.A."/>
            <person name="Kamm K."/>
            <person name="Grimwood J."/>
            <person name="Schmutz J."/>
            <person name="Shapiro H."/>
            <person name="Grigoriev I.V."/>
            <person name="Buss L.W."/>
            <person name="Schierwater B."/>
            <person name="Dellaporta S.L."/>
            <person name="Rokhsar D.S."/>
        </authorList>
    </citation>
    <scope>NUCLEOTIDE SEQUENCE [LARGE SCALE GENOMIC DNA]</scope>
    <source>
        <strain evidence="7 8">Grell-BS-1999</strain>
    </source>
</reference>
<dbReference type="PANTHER" id="PTHR46983:SF3">
    <property type="entry name" value="CHPADIPLOID STATE MAINTENANCE PROTEIN CHPA"/>
    <property type="match status" value="1"/>
</dbReference>
<evidence type="ECO:0000259" key="5">
    <source>
        <dbReference type="PROSITE" id="PS51203"/>
    </source>
</evidence>
<dbReference type="PROSITE" id="PS51203">
    <property type="entry name" value="CS"/>
    <property type="match status" value="1"/>
</dbReference>
<feature type="domain" description="CHORD" evidence="6">
    <location>
        <begin position="12"/>
        <end position="71"/>
    </location>
</feature>
<dbReference type="PROSITE" id="PS51401">
    <property type="entry name" value="CHORD"/>
    <property type="match status" value="2"/>
</dbReference>
<evidence type="ECO:0000259" key="6">
    <source>
        <dbReference type="PROSITE" id="PS51401"/>
    </source>
</evidence>
<keyword evidence="8" id="KW-1185">Reference proteome</keyword>
<dbReference type="EMBL" id="DS985245">
    <property type="protein sequence ID" value="EDV24959.1"/>
    <property type="molecule type" value="Genomic_DNA"/>
</dbReference>
<feature type="region of interest" description="Disordered" evidence="4">
    <location>
        <begin position="126"/>
        <end position="149"/>
    </location>
</feature>
<dbReference type="InterPro" id="IPR007052">
    <property type="entry name" value="CS_dom"/>
</dbReference>
<dbReference type="Gene3D" id="2.60.40.790">
    <property type="match status" value="1"/>
</dbReference>
<feature type="compositionally biased region" description="Basic and acidic residues" evidence="4">
    <location>
        <begin position="126"/>
        <end position="146"/>
    </location>
</feature>
<keyword evidence="2" id="KW-0677">Repeat</keyword>
<dbReference type="GO" id="GO:0051298">
    <property type="term" value="P:centrosome duplication"/>
    <property type="evidence" value="ECO:0000318"/>
    <property type="project" value="GO_Central"/>
</dbReference>
<evidence type="ECO:0000313" key="8">
    <source>
        <dbReference type="Proteomes" id="UP000009022"/>
    </source>
</evidence>
<evidence type="ECO:0000256" key="1">
    <source>
        <dbReference type="ARBA" id="ARBA00022723"/>
    </source>
</evidence>
<dbReference type="Pfam" id="PF04968">
    <property type="entry name" value="CHORD"/>
    <property type="match status" value="2"/>
</dbReference>
<evidence type="ECO:0008006" key="9">
    <source>
        <dbReference type="Google" id="ProtNLM"/>
    </source>
</evidence>
<keyword evidence="1" id="KW-0479">Metal-binding</keyword>
<dbReference type="AlphaFoldDB" id="B3RY23"/>
<dbReference type="Gene3D" id="4.10.1130.20">
    <property type="match status" value="2"/>
</dbReference>
<dbReference type="STRING" id="10228.B3RY23"/>
<dbReference type="GeneID" id="6753631"/>
<dbReference type="Pfam" id="PF04969">
    <property type="entry name" value="CS"/>
    <property type="match status" value="1"/>
</dbReference>
<name>B3RY23_TRIAD</name>
<dbReference type="FunCoup" id="B3RY23">
    <property type="interactions" value="2039"/>
</dbReference>
<dbReference type="InParanoid" id="B3RY23"/>
<evidence type="ECO:0000256" key="2">
    <source>
        <dbReference type="ARBA" id="ARBA00022737"/>
    </source>
</evidence>
<evidence type="ECO:0000313" key="7">
    <source>
        <dbReference type="EMBL" id="EDV24959.1"/>
    </source>
</evidence>
<dbReference type="Proteomes" id="UP000009022">
    <property type="component" value="Unassembled WGS sequence"/>
</dbReference>
<dbReference type="KEGG" id="tad:TRIADDRAFT_25566"/>
<dbReference type="SUPFAM" id="SSF49764">
    <property type="entry name" value="HSP20-like chaperones"/>
    <property type="match status" value="1"/>
</dbReference>
<dbReference type="RefSeq" id="XP_002112849.1">
    <property type="nucleotide sequence ID" value="XM_002112813.1"/>
</dbReference>
<dbReference type="CTD" id="6753631"/>
<feature type="domain" description="CHORD" evidence="6">
    <location>
        <begin position="151"/>
        <end position="210"/>
    </location>
</feature>
<dbReference type="PANTHER" id="PTHR46983">
    <property type="entry name" value="CYSTEINE AND HISTIDINE-RICH DOMAIN-CONTAINING PROTEIN 1"/>
    <property type="match status" value="1"/>
</dbReference>
<sequence length="305" mass="34945">MIDESEYGLLQCHNKGCGKKYRESDNSDDACIFHPGKPVFHDAYKSWSCCKQRSTDFTVFLNYPGCTRSHHCNIKPQAEKLEVTTKLQPGEVIEVNNQPKKIQERPRQDEPTMQLKAIVAPSLKSALDKKQTVSEKEADPSADKISEGTPCQNRGCKCSFSTQKDIQKECVHHPGYPIFHEGMKYWSCCNKKTSDFTEFLNQKGCATGQHCWKHDKVLYDWYQTGSNVYITIYAKLVNPERSLIEANHTIVKAFLIYGDDEKQYNKSITLEGVILPEKSLVQYLGTKIEIKLKKFDTNSWNKLEL</sequence>
<feature type="domain" description="CS" evidence="5">
    <location>
        <begin position="214"/>
        <end position="304"/>
    </location>
</feature>
<evidence type="ECO:0000256" key="4">
    <source>
        <dbReference type="SAM" id="MobiDB-lite"/>
    </source>
</evidence>
<keyword evidence="3" id="KW-0862">Zinc</keyword>
<protein>
    <recommendedName>
        <fullName evidence="9">Cysteine and histidine-rich domain-containing protein 1</fullName>
    </recommendedName>
</protein>
<dbReference type="InterPro" id="IPR007051">
    <property type="entry name" value="CHORD_dom"/>
</dbReference>
<organism evidence="7 8">
    <name type="scientific">Trichoplax adhaerens</name>
    <name type="common">Trichoplax reptans</name>
    <dbReference type="NCBI Taxonomy" id="10228"/>
    <lineage>
        <taxon>Eukaryota</taxon>
        <taxon>Metazoa</taxon>
        <taxon>Placozoa</taxon>
        <taxon>Uniplacotomia</taxon>
        <taxon>Trichoplacea</taxon>
        <taxon>Trichoplacidae</taxon>
        <taxon>Trichoplax</taxon>
    </lineage>
</organism>
<dbReference type="PhylomeDB" id="B3RY23"/>
<dbReference type="OrthoDB" id="10261079at2759"/>
<gene>
    <name evidence="7" type="ORF">TRIADDRAFT_25566</name>
</gene>
<accession>B3RY23</accession>
<dbReference type="HOGENOM" id="CLU_040079_0_0_1"/>
<dbReference type="GO" id="GO:0008270">
    <property type="term" value="F:zinc ion binding"/>
    <property type="evidence" value="ECO:0000318"/>
    <property type="project" value="GO_Central"/>
</dbReference>
<proteinExistence type="predicted"/>
<dbReference type="InterPro" id="IPR008978">
    <property type="entry name" value="HSP20-like_chaperone"/>
</dbReference>